<evidence type="ECO:0000259" key="4">
    <source>
        <dbReference type="Pfam" id="PF01397"/>
    </source>
</evidence>
<dbReference type="InterPro" id="IPR008930">
    <property type="entry name" value="Terpenoid_cyclase/PrenylTrfase"/>
</dbReference>
<dbReference type="CDD" id="cd00684">
    <property type="entry name" value="Terpene_cyclase_plant_C1"/>
    <property type="match status" value="1"/>
</dbReference>
<dbReference type="GO" id="GO:0010333">
    <property type="term" value="F:terpene synthase activity"/>
    <property type="evidence" value="ECO:0007669"/>
    <property type="project" value="InterPro"/>
</dbReference>
<dbReference type="SFLD" id="SFLDG01019">
    <property type="entry name" value="Terpene_Cyclase_Like_1_C_Termi"/>
    <property type="match status" value="1"/>
</dbReference>
<dbReference type="PANTHER" id="PTHR31225">
    <property type="entry name" value="OS04G0344100 PROTEIN-RELATED"/>
    <property type="match status" value="1"/>
</dbReference>
<reference evidence="6" key="1">
    <citation type="journal article" date="2020" name="BMC Plant Biol.">
        <title>Nerylneryl diphosphate is the precursor of serrulatane, viscidane and cembrane-type diterpenoids in Eremophila species.</title>
        <authorList>
            <person name="Gericke O."/>
            <person name="Hansen N.L."/>
            <person name="Pedersen G.B."/>
            <person name="Kjaerulff L."/>
            <person name="Luo D."/>
            <person name="Staerk D."/>
            <person name="Moller B.L."/>
            <person name="Pateraki I."/>
            <person name="Heskes A.M."/>
        </authorList>
    </citation>
    <scope>NUCLEOTIDE SEQUENCE</scope>
</reference>
<keyword evidence="2" id="KW-0479">Metal-binding</keyword>
<evidence type="ECO:0000313" key="6">
    <source>
        <dbReference type="EMBL" id="QIQ55997.1"/>
    </source>
</evidence>
<dbReference type="InterPro" id="IPR050148">
    <property type="entry name" value="Terpene_synthase-like"/>
</dbReference>
<dbReference type="Gene3D" id="1.10.600.10">
    <property type="entry name" value="Farnesyl Diphosphate Synthase"/>
    <property type="match status" value="1"/>
</dbReference>
<dbReference type="Gene3D" id="1.50.10.130">
    <property type="entry name" value="Terpene synthase, N-terminal domain"/>
    <property type="match status" value="1"/>
</dbReference>
<feature type="domain" description="Terpene synthase N-terminal" evidence="4">
    <location>
        <begin position="83"/>
        <end position="253"/>
    </location>
</feature>
<proteinExistence type="evidence at transcript level"/>
<dbReference type="InterPro" id="IPR001906">
    <property type="entry name" value="Terpene_synth_N"/>
</dbReference>
<evidence type="ECO:0000256" key="2">
    <source>
        <dbReference type="ARBA" id="ARBA00022723"/>
    </source>
</evidence>
<evidence type="ECO:0000256" key="3">
    <source>
        <dbReference type="ARBA" id="ARBA00022842"/>
    </source>
</evidence>
<sequence length="622" mass="71560">MAAMVTTSMLIPSKLAVHDICTFKHDRKGPLCTLPPVYSNGAASNAIITRPCASLSSAPERNCVQQDAPIVVRRSGNYKPSLWDLDYIESLNSPYKEERYLGRASELKVQVEMLIEEAILNEPVIKQLELIDDMQRLGIDDHFENQITRILNFIYNKKYGKNYEDDDKPCERDLYSTALEFRLLRQHGFRVSQDVFDCFRNEEGEFMKASTLAEDPKVLLQLYESSFLATQGESTMDQVRDFASISLRNLDDQGLIFDEYISFSVGCALKLPHHWGLPRFRARAYIGAYERKPDAITTILELAKLDYNIFQATNQEELKNVARLWRNTGIVDKLPFARDAFVISYLWAFGLVQPREYGHARMEMAVLLNLIFTVDDIFDIYATVEELELYTDATQRWDTESINQLPYYMQIAYLALFNFANEVSYNYLKDQGSVVIPHLTKGLFDFLCSDLQEAKWYHNGETPSLEVYMENGWLSAGGPNLNYFVYFLLQDPVNKEAIRGLYEYHNVLRLPSLIVRLSNDLKTFKSEIVRGDVPKALECYMHETGVSEKKAKEHIQSVIQEAWIKLNGEAADAESIFSRTFITSCVNYCRFGHFLYQLEGGLGEPNLTFEDQINRLLFEPIL</sequence>
<dbReference type="PANTHER" id="PTHR31225:SF9">
    <property type="entry name" value="TERPENE SYNTHASE 10"/>
    <property type="match status" value="1"/>
</dbReference>
<dbReference type="SUPFAM" id="SSF48576">
    <property type="entry name" value="Terpenoid synthases"/>
    <property type="match status" value="1"/>
</dbReference>
<dbReference type="GO" id="GO:0000287">
    <property type="term" value="F:magnesium ion binding"/>
    <property type="evidence" value="ECO:0007669"/>
    <property type="project" value="InterPro"/>
</dbReference>
<evidence type="ECO:0000256" key="1">
    <source>
        <dbReference type="ARBA" id="ARBA00001946"/>
    </source>
</evidence>
<feature type="domain" description="Terpene synthase metal-binding" evidence="5">
    <location>
        <begin position="327"/>
        <end position="563"/>
    </location>
</feature>
<evidence type="ECO:0000259" key="5">
    <source>
        <dbReference type="Pfam" id="PF03936"/>
    </source>
</evidence>
<dbReference type="InterPro" id="IPR044814">
    <property type="entry name" value="Terpene_cyclase_plant_C1"/>
</dbReference>
<dbReference type="SFLD" id="SFLDS00005">
    <property type="entry name" value="Isoprenoid_Synthase_Type_I"/>
    <property type="match status" value="1"/>
</dbReference>
<dbReference type="AlphaFoldDB" id="A0A6G9KSR1"/>
<dbReference type="Pfam" id="PF03936">
    <property type="entry name" value="Terpene_synth_C"/>
    <property type="match status" value="1"/>
</dbReference>
<accession>A0A6G9KSR1</accession>
<name>A0A6G9KSR1_9LAMI</name>
<dbReference type="FunFam" id="1.10.600.10:FF:000007">
    <property type="entry name" value="Isoprene synthase, chloroplastic"/>
    <property type="match status" value="1"/>
</dbReference>
<dbReference type="InterPro" id="IPR036965">
    <property type="entry name" value="Terpene_synth_N_sf"/>
</dbReference>
<dbReference type="GO" id="GO:0016102">
    <property type="term" value="P:diterpenoid biosynthetic process"/>
    <property type="evidence" value="ECO:0007669"/>
    <property type="project" value="InterPro"/>
</dbReference>
<dbReference type="EMBL" id="MN958362">
    <property type="protein sequence ID" value="QIQ55997.1"/>
    <property type="molecule type" value="mRNA"/>
</dbReference>
<dbReference type="InterPro" id="IPR034741">
    <property type="entry name" value="Terpene_cyclase-like_1_C"/>
</dbReference>
<dbReference type="InterPro" id="IPR008949">
    <property type="entry name" value="Isoprenoid_synthase_dom_sf"/>
</dbReference>
<dbReference type="SUPFAM" id="SSF48239">
    <property type="entry name" value="Terpenoid cyclases/Protein prenyltransferases"/>
    <property type="match status" value="1"/>
</dbReference>
<comment type="cofactor">
    <cofactor evidence="1">
        <name>Mg(2+)</name>
        <dbReference type="ChEBI" id="CHEBI:18420"/>
    </cofactor>
</comment>
<protein>
    <submittedName>
        <fullName evidence="6">Putative terpene synthase 6</fullName>
    </submittedName>
</protein>
<dbReference type="InterPro" id="IPR005630">
    <property type="entry name" value="Terpene_synthase_metal-bd"/>
</dbReference>
<organism evidence="6">
    <name type="scientific">Eremophila drummondii</name>
    <dbReference type="NCBI Taxonomy" id="2652523"/>
    <lineage>
        <taxon>Eukaryota</taxon>
        <taxon>Viridiplantae</taxon>
        <taxon>Streptophyta</taxon>
        <taxon>Embryophyta</taxon>
        <taxon>Tracheophyta</taxon>
        <taxon>Spermatophyta</taxon>
        <taxon>Magnoliopsida</taxon>
        <taxon>eudicotyledons</taxon>
        <taxon>Gunneridae</taxon>
        <taxon>Pentapetalae</taxon>
        <taxon>asterids</taxon>
        <taxon>lamiids</taxon>
        <taxon>Lamiales</taxon>
        <taxon>Scrophulariaceae</taxon>
        <taxon>Myoporeae</taxon>
        <taxon>Eremophila</taxon>
    </lineage>
</organism>
<keyword evidence="3" id="KW-0460">Magnesium</keyword>
<dbReference type="Pfam" id="PF01397">
    <property type="entry name" value="Terpene_synth"/>
    <property type="match status" value="1"/>
</dbReference>